<dbReference type="KEGG" id="fro:AALO17_20510"/>
<dbReference type="InterPro" id="IPR001509">
    <property type="entry name" value="Epimerase_deHydtase"/>
</dbReference>
<keyword evidence="4" id="KW-1185">Reference proteome</keyword>
<dbReference type="OrthoDB" id="9789543at2"/>
<dbReference type="GeneID" id="78478649"/>
<dbReference type="AlphaFoldDB" id="A0A140DX08"/>
<dbReference type="Pfam" id="PF01370">
    <property type="entry name" value="Epimerase"/>
    <property type="match status" value="1"/>
</dbReference>
<evidence type="ECO:0000313" key="4">
    <source>
        <dbReference type="Proteomes" id="UP000069771"/>
    </source>
</evidence>
<dbReference type="Proteomes" id="UP000069771">
    <property type="component" value="Chromosome"/>
</dbReference>
<sequence>MRNVLVIGGSGFIGSNLIRKLNQKGESVTSFDLHHTDYPVEGVKYMSGDFFDDENLERALDGIDAVYHCLSTVNPGNSNIRFMQGYARDFVQSVHLFDLCIKRGIKVIFLSSGGTIYGIQNEQPIREDAECKPINHYGSVKLCIESVMRTFNTQTHSNMLIARISNPYGPGQDFHKGVGFVDAAVKKTLSHEPIEIWGDGTVIRDYIYIDDVVEMLYALLDYNGEQEVFNVSSNEGISLNQVIECLRKLGYTPKVQYKDSRSVDVPAVVLDNEKIRMVYTGPLTSFQEGLAKYTDYLQHNGWEKSQDQE</sequence>
<organism evidence="3 4">
    <name type="scientific">Faecalibaculum rodentium</name>
    <dbReference type="NCBI Taxonomy" id="1702221"/>
    <lineage>
        <taxon>Bacteria</taxon>
        <taxon>Bacillati</taxon>
        <taxon>Bacillota</taxon>
        <taxon>Erysipelotrichia</taxon>
        <taxon>Erysipelotrichales</taxon>
        <taxon>Erysipelotrichaceae</taxon>
        <taxon>Faecalibaculum</taxon>
    </lineage>
</organism>
<protein>
    <recommendedName>
        <fullName evidence="2">NAD-dependent epimerase/dehydratase domain-containing protein</fullName>
    </recommendedName>
</protein>
<dbReference type="Gene3D" id="3.40.50.720">
    <property type="entry name" value="NAD(P)-binding Rossmann-like Domain"/>
    <property type="match status" value="1"/>
</dbReference>
<feature type="domain" description="NAD-dependent epimerase/dehydratase" evidence="2">
    <location>
        <begin position="4"/>
        <end position="231"/>
    </location>
</feature>
<dbReference type="SUPFAM" id="SSF51735">
    <property type="entry name" value="NAD(P)-binding Rossmann-fold domains"/>
    <property type="match status" value="1"/>
</dbReference>
<dbReference type="PANTHER" id="PTHR43000">
    <property type="entry name" value="DTDP-D-GLUCOSE 4,6-DEHYDRATASE-RELATED"/>
    <property type="match status" value="1"/>
</dbReference>
<gene>
    <name evidence="3" type="ORF">AALO17_20510</name>
</gene>
<dbReference type="STRING" id="1702221.AALO17_20510"/>
<name>A0A140DX08_9FIRM</name>
<dbReference type="RefSeq" id="WP_067558536.1">
    <property type="nucleotide sequence ID" value="NZ_CAMTMS010000019.1"/>
</dbReference>
<accession>A0A140DX08</accession>
<evidence type="ECO:0000256" key="1">
    <source>
        <dbReference type="ARBA" id="ARBA00007637"/>
    </source>
</evidence>
<evidence type="ECO:0000313" key="3">
    <source>
        <dbReference type="EMBL" id="AMK55185.1"/>
    </source>
</evidence>
<proteinExistence type="inferred from homology"/>
<dbReference type="InterPro" id="IPR036291">
    <property type="entry name" value="NAD(P)-bd_dom_sf"/>
</dbReference>
<dbReference type="EMBL" id="CP011391">
    <property type="protein sequence ID" value="AMK55185.1"/>
    <property type="molecule type" value="Genomic_DNA"/>
</dbReference>
<reference evidence="3 4" key="1">
    <citation type="journal article" date="2016" name="Gut Pathog.">
        <title>Whole genome sequencing of "Faecalibaculum rodentium" ALO17, isolated from C57BL/6J laboratory mouse feces.</title>
        <authorList>
            <person name="Lim S."/>
            <person name="Chang D.H."/>
            <person name="Ahn S."/>
            <person name="Kim B.C."/>
        </authorList>
    </citation>
    <scope>NUCLEOTIDE SEQUENCE [LARGE SCALE GENOMIC DNA]</scope>
    <source>
        <strain evidence="3 4">Alo17</strain>
    </source>
</reference>
<evidence type="ECO:0000259" key="2">
    <source>
        <dbReference type="Pfam" id="PF01370"/>
    </source>
</evidence>
<comment type="similarity">
    <text evidence="1">Belongs to the NAD(P)-dependent epimerase/dehydratase family.</text>
</comment>
<dbReference type="PATRIC" id="fig|1702221.3.peg.1995"/>